<proteinExistence type="predicted"/>
<feature type="signal peptide" evidence="2">
    <location>
        <begin position="1"/>
        <end position="22"/>
    </location>
</feature>
<evidence type="ECO:0000256" key="1">
    <source>
        <dbReference type="SAM" id="MobiDB-lite"/>
    </source>
</evidence>
<dbReference type="AlphaFoldDB" id="A0A0X8HV75"/>
<dbReference type="RefSeq" id="XP_017989025.1">
    <property type="nucleotide sequence ID" value="XM_018133812.1"/>
</dbReference>
<evidence type="ECO:0000256" key="2">
    <source>
        <dbReference type="SAM" id="SignalP"/>
    </source>
</evidence>
<organism evidence="3 4">
    <name type="scientific">Eremothecium sinecaudum</name>
    <dbReference type="NCBI Taxonomy" id="45286"/>
    <lineage>
        <taxon>Eukaryota</taxon>
        <taxon>Fungi</taxon>
        <taxon>Dikarya</taxon>
        <taxon>Ascomycota</taxon>
        <taxon>Saccharomycotina</taxon>
        <taxon>Saccharomycetes</taxon>
        <taxon>Saccharomycetales</taxon>
        <taxon>Saccharomycetaceae</taxon>
        <taxon>Eremothecium</taxon>
    </lineage>
</organism>
<evidence type="ECO:0000313" key="3">
    <source>
        <dbReference type="EMBL" id="AMD22029.1"/>
    </source>
</evidence>
<protein>
    <submittedName>
        <fullName evidence="3">HGL311Wp</fullName>
    </submittedName>
</protein>
<accession>A0A0X8HV75</accession>
<gene>
    <name evidence="3" type="ORF">AW171_hschr74037</name>
</gene>
<evidence type="ECO:0000313" key="4">
    <source>
        <dbReference type="Proteomes" id="UP000243052"/>
    </source>
</evidence>
<sequence length="83" mass="9242">MHMTNTITGSSLFLCPLILIASDFMVSMHAGRASREKLISSTAAIRLNNYSRKGHQQGSAQASNRLTNSKPTRSFLISRIYRQ</sequence>
<feature type="chain" id="PRO_5007066974" evidence="2">
    <location>
        <begin position="23"/>
        <end position="83"/>
    </location>
</feature>
<keyword evidence="2" id="KW-0732">Signal</keyword>
<name>A0A0X8HV75_9SACH</name>
<feature type="compositionally biased region" description="Polar residues" evidence="1">
    <location>
        <begin position="52"/>
        <end position="72"/>
    </location>
</feature>
<dbReference type="EMBL" id="CP014247">
    <property type="protein sequence ID" value="AMD22029.1"/>
    <property type="molecule type" value="Genomic_DNA"/>
</dbReference>
<dbReference type="Proteomes" id="UP000243052">
    <property type="component" value="Chromosome vii"/>
</dbReference>
<feature type="region of interest" description="Disordered" evidence="1">
    <location>
        <begin position="52"/>
        <end position="73"/>
    </location>
</feature>
<dbReference type="GeneID" id="28725357"/>
<keyword evidence="4" id="KW-1185">Reference proteome</keyword>
<reference evidence="3 4" key="1">
    <citation type="submission" date="2016-01" db="EMBL/GenBank/DDBJ databases">
        <title>Genome sequence of the yeast Holleya sinecauda.</title>
        <authorList>
            <person name="Dietrich F.S."/>
        </authorList>
    </citation>
    <scope>NUCLEOTIDE SEQUENCE [LARGE SCALE GENOMIC DNA]</scope>
    <source>
        <strain evidence="3 4">ATCC 58844</strain>
    </source>
</reference>